<protein>
    <submittedName>
        <fullName evidence="2">Uncharacterized protein</fullName>
    </submittedName>
</protein>
<feature type="transmembrane region" description="Helical" evidence="1">
    <location>
        <begin position="113"/>
        <end position="132"/>
    </location>
</feature>
<keyword evidence="1" id="KW-1133">Transmembrane helix</keyword>
<comment type="caution">
    <text evidence="2">The sequence shown here is derived from an EMBL/GenBank/DDBJ whole genome shotgun (WGS) entry which is preliminary data.</text>
</comment>
<feature type="transmembrane region" description="Helical" evidence="1">
    <location>
        <begin position="37"/>
        <end position="57"/>
    </location>
</feature>
<dbReference type="AlphaFoldDB" id="A0A2H5XCJ3"/>
<gene>
    <name evidence="2" type="ORF">HRbin17_01427</name>
</gene>
<keyword evidence="1" id="KW-0472">Membrane</keyword>
<evidence type="ECO:0000313" key="3">
    <source>
        <dbReference type="Proteomes" id="UP000236173"/>
    </source>
</evidence>
<feature type="transmembrane region" description="Helical" evidence="1">
    <location>
        <begin position="90"/>
        <end position="107"/>
    </location>
</feature>
<sequence>MQKAEHNQSAQNRLEVVPVTRPDQNWWASVKGFFGEYLLPAGVLAVAMVVVLGLLAIGGLLGAVVFVPVIIVLALLGLSVLVVAEMLWRIAVLDLLLGLIGAIYAATQLVQEPIPTLVGALLGGVVAWGLHLSGDTAKVHRLSTRTLTDATGRSHRVVVLNGDSSLLPVSVGTVVGLLALLICWGLRHYGLWSLFWGTFAGLALGRALSWFSVESDAQVKVFWRPFAFLRHHPPFQQVFRWWQRARSLLGIGVAHWSND</sequence>
<feature type="transmembrane region" description="Helical" evidence="1">
    <location>
        <begin position="193"/>
        <end position="213"/>
    </location>
</feature>
<name>A0A2H5XCJ3_9BACT</name>
<evidence type="ECO:0000256" key="1">
    <source>
        <dbReference type="SAM" id="Phobius"/>
    </source>
</evidence>
<keyword evidence="1" id="KW-0812">Transmembrane</keyword>
<accession>A0A2H5XCJ3</accession>
<organism evidence="2 3">
    <name type="scientific">Candidatus Fervidibacter japonicus</name>
    <dbReference type="NCBI Taxonomy" id="2035412"/>
    <lineage>
        <taxon>Bacteria</taxon>
        <taxon>Candidatus Fervidibacterota</taxon>
        <taxon>Candidatus Fervidibacter</taxon>
    </lineage>
</organism>
<dbReference type="EMBL" id="BEHT01000017">
    <property type="protein sequence ID" value="GBC98908.1"/>
    <property type="molecule type" value="Genomic_DNA"/>
</dbReference>
<feature type="transmembrane region" description="Helical" evidence="1">
    <location>
        <begin position="166"/>
        <end position="187"/>
    </location>
</feature>
<proteinExistence type="predicted"/>
<reference evidence="3" key="1">
    <citation type="submission" date="2017-09" db="EMBL/GenBank/DDBJ databases">
        <title>Metaegenomics of thermophilic ammonia-oxidizing enrichment culture.</title>
        <authorList>
            <person name="Kato S."/>
            <person name="Suzuki K."/>
        </authorList>
    </citation>
    <scope>NUCLEOTIDE SEQUENCE [LARGE SCALE GENOMIC DNA]</scope>
</reference>
<evidence type="ECO:0000313" key="2">
    <source>
        <dbReference type="EMBL" id="GBC98908.1"/>
    </source>
</evidence>
<dbReference type="Proteomes" id="UP000236173">
    <property type="component" value="Unassembled WGS sequence"/>
</dbReference>
<feature type="transmembrane region" description="Helical" evidence="1">
    <location>
        <begin position="63"/>
        <end position="83"/>
    </location>
</feature>